<name>A0AA48P8Z6_9VIRU</name>
<protein>
    <submittedName>
        <fullName evidence="1">ORF27</fullName>
    </submittedName>
</protein>
<reference evidence="1" key="1">
    <citation type="journal article" date="2023" name="Front. Mar. Sci.">
        <title>Tracing the invertebrate herpesviruses in the global sequence datasets.</title>
        <authorList>
            <person name="Rosani U."/>
            <person name="Gaia M."/>
            <person name="Delmont T.O."/>
            <person name="Krupovic M."/>
        </authorList>
    </citation>
    <scope>NUCLEOTIDE SEQUENCE</scope>
    <source>
        <strain evidence="1">MalacoHV4/Med/2018 155</strain>
    </source>
</reference>
<dbReference type="EMBL" id="BK063070">
    <property type="protein sequence ID" value="DBA11641.1"/>
    <property type="molecule type" value="Genomic_DNA"/>
</dbReference>
<sequence length="147" mass="15855">MPMLTSASALCISCMCLEASSTSLGPDMSNTSDMKYPVSTKGEKVTVLLVRRDPRGTWVSLFVVVPLRIVSLSGLDIIFIVVTACSSRVYPSLYSPTQLSSSFLNNSLNCTQKYSISFTVVQFSGFNSWYCIDSGANMASGMATVCL</sequence>
<accession>A0AA48P8Z6</accession>
<organism evidence="1">
    <name type="scientific">Malaco herpesvirus 4</name>
    <dbReference type="NCBI Taxonomy" id="3031800"/>
    <lineage>
        <taxon>Viruses</taxon>
        <taxon>Duplodnaviria</taxon>
        <taxon>Heunggongvirae</taxon>
        <taxon>Peploviricota</taxon>
        <taxon>Herviviricetes</taxon>
        <taxon>Herpesvirales</taxon>
        <taxon>Malacoherpesviridae</taxon>
    </lineage>
</organism>
<reference evidence="1" key="2">
    <citation type="submission" date="2023-01" db="EMBL/GenBank/DDBJ databases">
        <authorList>
            <person name="Rosani U."/>
            <person name="Delmont T.O."/>
            <person name="Gaia M."/>
            <person name="Krupovic M."/>
        </authorList>
    </citation>
    <scope>NUCLEOTIDE SEQUENCE</scope>
    <source>
        <strain evidence="1">MalacoHV4/Med/2018 155</strain>
    </source>
</reference>
<evidence type="ECO:0000313" key="1">
    <source>
        <dbReference type="EMBL" id="DBA11641.1"/>
    </source>
</evidence>
<proteinExistence type="predicted"/>